<dbReference type="InterPro" id="IPR036638">
    <property type="entry name" value="HLH_DNA-bd_sf"/>
</dbReference>
<dbReference type="GO" id="GO:0046983">
    <property type="term" value="F:protein dimerization activity"/>
    <property type="evidence" value="ECO:0007669"/>
    <property type="project" value="InterPro"/>
</dbReference>
<dbReference type="Proteomes" id="UP000230066">
    <property type="component" value="Unassembled WGS sequence"/>
</dbReference>
<evidence type="ECO:0000313" key="3">
    <source>
        <dbReference type="Proteomes" id="UP000230066"/>
    </source>
</evidence>
<dbReference type="GO" id="GO:0032502">
    <property type="term" value="P:developmental process"/>
    <property type="evidence" value="ECO:0007669"/>
    <property type="project" value="TreeGrafter"/>
</dbReference>
<keyword evidence="3" id="KW-1185">Reference proteome</keyword>
<dbReference type="Gene3D" id="4.10.280.10">
    <property type="entry name" value="Helix-loop-helix DNA-binding domain"/>
    <property type="match status" value="1"/>
</dbReference>
<dbReference type="InterPro" id="IPR011598">
    <property type="entry name" value="bHLH_dom"/>
</dbReference>
<name>A0A4E0REC9_FASHE</name>
<dbReference type="GO" id="GO:0000977">
    <property type="term" value="F:RNA polymerase II transcription regulatory region sequence-specific DNA binding"/>
    <property type="evidence" value="ECO:0007669"/>
    <property type="project" value="TreeGrafter"/>
</dbReference>
<proteinExistence type="predicted"/>
<dbReference type="SMART" id="SM00353">
    <property type="entry name" value="HLH"/>
    <property type="match status" value="1"/>
</dbReference>
<dbReference type="Pfam" id="PF00010">
    <property type="entry name" value="HLH"/>
    <property type="match status" value="1"/>
</dbReference>
<dbReference type="AlphaFoldDB" id="A0A4E0REC9"/>
<organism evidence="2 3">
    <name type="scientific">Fasciola hepatica</name>
    <name type="common">Liver fluke</name>
    <dbReference type="NCBI Taxonomy" id="6192"/>
    <lineage>
        <taxon>Eukaryota</taxon>
        <taxon>Metazoa</taxon>
        <taxon>Spiralia</taxon>
        <taxon>Lophotrochozoa</taxon>
        <taxon>Platyhelminthes</taxon>
        <taxon>Trematoda</taxon>
        <taxon>Digenea</taxon>
        <taxon>Plagiorchiida</taxon>
        <taxon>Echinostomata</taxon>
        <taxon>Echinostomatoidea</taxon>
        <taxon>Fasciolidae</taxon>
        <taxon>Fasciola</taxon>
    </lineage>
</organism>
<accession>A0A4E0REC9</accession>
<reference evidence="2" key="1">
    <citation type="submission" date="2019-03" db="EMBL/GenBank/DDBJ databases">
        <title>Improved annotation for the trematode Fasciola hepatica.</title>
        <authorList>
            <person name="Choi Y.-J."/>
            <person name="Martin J."/>
            <person name="Mitreva M."/>
        </authorList>
    </citation>
    <scope>NUCLEOTIDE SEQUENCE [LARGE SCALE GENOMIC DNA]</scope>
</reference>
<dbReference type="SUPFAM" id="SSF47459">
    <property type="entry name" value="HLH, helix-loop-helix DNA-binding domain"/>
    <property type="match status" value="1"/>
</dbReference>
<evidence type="ECO:0000259" key="1">
    <source>
        <dbReference type="PROSITE" id="PS50888"/>
    </source>
</evidence>
<dbReference type="GO" id="GO:0000981">
    <property type="term" value="F:DNA-binding transcription factor activity, RNA polymerase II-specific"/>
    <property type="evidence" value="ECO:0007669"/>
    <property type="project" value="TreeGrafter"/>
</dbReference>
<protein>
    <recommendedName>
        <fullName evidence="1">BHLH domain-containing protein</fullName>
    </recommendedName>
</protein>
<dbReference type="PANTHER" id="PTHR23349:SF111">
    <property type="entry name" value="BHLH DOMAIN-CONTAINING PROTEIN"/>
    <property type="match status" value="1"/>
</dbReference>
<feature type="domain" description="BHLH" evidence="1">
    <location>
        <begin position="74"/>
        <end position="132"/>
    </location>
</feature>
<evidence type="ECO:0000313" key="2">
    <source>
        <dbReference type="EMBL" id="THD27199.1"/>
    </source>
</evidence>
<dbReference type="PROSITE" id="PS50888">
    <property type="entry name" value="BHLH"/>
    <property type="match status" value="1"/>
</dbReference>
<dbReference type="InterPro" id="IPR050283">
    <property type="entry name" value="E-box_TF_Regulators"/>
</dbReference>
<sequence>MFPTDPDWLYDPYKSAEESSNNGCITSAHADQLSESQSVQTSFTQDLEWTTPLMSDEGRYTCRERRRRKRASAQYRRAHAARERLRVEAFNQAFSQLRTLLPVGLICGSAQSERRLSKLQVLRLCSVYIFSLTQLLYQNTGEVNQWRYACP</sequence>
<dbReference type="EMBL" id="JXXN02000497">
    <property type="protein sequence ID" value="THD27199.1"/>
    <property type="molecule type" value="Genomic_DNA"/>
</dbReference>
<gene>
    <name evidence="2" type="ORF">D915_002119</name>
</gene>
<comment type="caution">
    <text evidence="2">The sequence shown here is derived from an EMBL/GenBank/DDBJ whole genome shotgun (WGS) entry which is preliminary data.</text>
</comment>
<dbReference type="PANTHER" id="PTHR23349">
    <property type="entry name" value="BASIC HELIX-LOOP-HELIX TRANSCRIPTION FACTOR, TWIST"/>
    <property type="match status" value="1"/>
</dbReference>